<comment type="caution">
    <text evidence="3">The sequence shown here is derived from an EMBL/GenBank/DDBJ whole genome shotgun (WGS) entry which is preliminary data.</text>
</comment>
<feature type="domain" description="Isochorismatase-like" evidence="2">
    <location>
        <begin position="5"/>
        <end position="147"/>
    </location>
</feature>
<dbReference type="Gene3D" id="3.40.50.850">
    <property type="entry name" value="Isochorismatase-like"/>
    <property type="match status" value="1"/>
</dbReference>
<name>A0A931I698_9HYPH</name>
<dbReference type="InterPro" id="IPR050272">
    <property type="entry name" value="Isochorismatase-like_hydrls"/>
</dbReference>
<dbReference type="RefSeq" id="WP_197312672.1">
    <property type="nucleotide sequence ID" value="NZ_JADZLT010000055.1"/>
</dbReference>
<dbReference type="EMBL" id="JADZLT010000055">
    <property type="protein sequence ID" value="MBH0239593.1"/>
    <property type="molecule type" value="Genomic_DNA"/>
</dbReference>
<organism evidence="3 4">
    <name type="scientific">Methylobrevis albus</name>
    <dbReference type="NCBI Taxonomy" id="2793297"/>
    <lineage>
        <taxon>Bacteria</taxon>
        <taxon>Pseudomonadati</taxon>
        <taxon>Pseudomonadota</taxon>
        <taxon>Alphaproteobacteria</taxon>
        <taxon>Hyphomicrobiales</taxon>
        <taxon>Pleomorphomonadaceae</taxon>
        <taxon>Methylobrevis</taxon>
    </lineage>
</organism>
<keyword evidence="1" id="KW-0378">Hydrolase</keyword>
<reference evidence="3" key="1">
    <citation type="submission" date="2020-12" db="EMBL/GenBank/DDBJ databases">
        <title>Methylobrevis albus sp. nov., isolated from fresh water lack sediment.</title>
        <authorList>
            <person name="Zou Q."/>
        </authorList>
    </citation>
    <scope>NUCLEOTIDE SEQUENCE</scope>
    <source>
        <strain evidence="3">L22</strain>
    </source>
</reference>
<dbReference type="InterPro" id="IPR000868">
    <property type="entry name" value="Isochorismatase-like_dom"/>
</dbReference>
<sequence length="185" mass="18748">MPAPALLIIDIQNDYFANGRHPLVGIERAAETAAELLAAARAAGAVVVHVRHEEASADAPFFVAGTDGAAIHAAVAPAEGEPVVVKSEVNAFRGTGLDEILRGRGVTDLVIVGAMSHMCVDAGTRAALDHGYGVTVAHDAVATRDLAFGERVLPAADVHAAFMGALGEAGAAVEPAAGIVARFDA</sequence>
<dbReference type="InterPro" id="IPR036380">
    <property type="entry name" value="Isochorismatase-like_sf"/>
</dbReference>
<dbReference type="PANTHER" id="PTHR43540">
    <property type="entry name" value="PEROXYUREIDOACRYLATE/UREIDOACRYLATE AMIDOHYDROLASE-RELATED"/>
    <property type="match status" value="1"/>
</dbReference>
<protein>
    <submittedName>
        <fullName evidence="3">Isochorismatase family protein</fullName>
    </submittedName>
</protein>
<keyword evidence="4" id="KW-1185">Reference proteome</keyword>
<proteinExistence type="predicted"/>
<dbReference type="Pfam" id="PF00857">
    <property type="entry name" value="Isochorismatase"/>
    <property type="match status" value="1"/>
</dbReference>
<accession>A0A931I698</accession>
<dbReference type="GO" id="GO:0016787">
    <property type="term" value="F:hydrolase activity"/>
    <property type="evidence" value="ECO:0007669"/>
    <property type="project" value="UniProtKB-KW"/>
</dbReference>
<evidence type="ECO:0000313" key="3">
    <source>
        <dbReference type="EMBL" id="MBH0239593.1"/>
    </source>
</evidence>
<dbReference type="AlphaFoldDB" id="A0A931I698"/>
<evidence type="ECO:0000313" key="4">
    <source>
        <dbReference type="Proteomes" id="UP000631694"/>
    </source>
</evidence>
<dbReference type="PANTHER" id="PTHR43540:SF1">
    <property type="entry name" value="ISOCHORISMATASE HYDROLASE"/>
    <property type="match status" value="1"/>
</dbReference>
<gene>
    <name evidence="3" type="ORF">I5731_17365</name>
</gene>
<dbReference type="Proteomes" id="UP000631694">
    <property type="component" value="Unassembled WGS sequence"/>
</dbReference>
<evidence type="ECO:0000256" key="1">
    <source>
        <dbReference type="ARBA" id="ARBA00022801"/>
    </source>
</evidence>
<dbReference type="SUPFAM" id="SSF52499">
    <property type="entry name" value="Isochorismatase-like hydrolases"/>
    <property type="match status" value="1"/>
</dbReference>
<evidence type="ECO:0000259" key="2">
    <source>
        <dbReference type="Pfam" id="PF00857"/>
    </source>
</evidence>